<reference evidence="2 3" key="1">
    <citation type="submission" date="2011-08" db="EMBL/GenBank/DDBJ databases">
        <title>The Genome Sequence of Plasmodium vivax India VII.</title>
        <authorList>
            <consortium name="The Broad Institute Genome Sequencing Platform"/>
            <consortium name="The Broad Institute Genome Sequencing Center for Infectious Disease"/>
            <person name="Neafsey D."/>
            <person name="Carlton J."/>
            <person name="Barnwell J."/>
            <person name="Collins W."/>
            <person name="Escalante A."/>
            <person name="Mullikin J."/>
            <person name="Saul A."/>
            <person name="Guigo R."/>
            <person name="Camara F."/>
            <person name="Young S.K."/>
            <person name="Zeng Q."/>
            <person name="Gargeya S."/>
            <person name="Fitzgerald M."/>
            <person name="Haas B."/>
            <person name="Abouelleil A."/>
            <person name="Alvarado L."/>
            <person name="Arachchi H.M."/>
            <person name="Berlin A."/>
            <person name="Brown A."/>
            <person name="Chapman S.B."/>
            <person name="Chen Z."/>
            <person name="Dunbar C."/>
            <person name="Freedman E."/>
            <person name="Gearin G."/>
            <person name="Gellesch M."/>
            <person name="Goldberg J."/>
            <person name="Griggs A."/>
            <person name="Gujja S."/>
            <person name="Heiman D."/>
            <person name="Howarth C."/>
            <person name="Larson L."/>
            <person name="Lui A."/>
            <person name="MacDonald P.J.P."/>
            <person name="Montmayeur A."/>
            <person name="Murphy C."/>
            <person name="Neiman D."/>
            <person name="Pearson M."/>
            <person name="Priest M."/>
            <person name="Roberts A."/>
            <person name="Saif S."/>
            <person name="Shea T."/>
            <person name="Shenoy N."/>
            <person name="Sisk P."/>
            <person name="Stolte C."/>
            <person name="Sykes S."/>
            <person name="Wortman J."/>
            <person name="Nusbaum C."/>
            <person name="Birren B."/>
        </authorList>
    </citation>
    <scope>NUCLEOTIDE SEQUENCE [LARGE SCALE GENOMIC DNA]</scope>
    <source>
        <strain evidence="2 3">India VII</strain>
    </source>
</reference>
<dbReference type="Proteomes" id="UP000053562">
    <property type="component" value="Unassembled WGS sequence"/>
</dbReference>
<evidence type="ECO:0000313" key="2">
    <source>
        <dbReference type="EMBL" id="KMZ80021.1"/>
    </source>
</evidence>
<dbReference type="OrthoDB" id="392581at2759"/>
<feature type="region of interest" description="Disordered" evidence="1">
    <location>
        <begin position="495"/>
        <end position="524"/>
    </location>
</feature>
<evidence type="ECO:0000256" key="1">
    <source>
        <dbReference type="SAM" id="MobiDB-lite"/>
    </source>
</evidence>
<gene>
    <name evidence="2" type="ORF">PVIIG_05812</name>
</gene>
<proteinExistence type="predicted"/>
<protein>
    <submittedName>
        <fullName evidence="2">Uncharacterized protein</fullName>
    </submittedName>
</protein>
<sequence>MAAYYPLCALLQRSVLTGQVKKRGDQFHRAVAISSRVGGAKKQKKLSSKTAKHINYVFEKKKKADEAISFNSLKRRKLKEVPSSHFHFICHLKNGEVQSARRGSASLLGGVAPVGEATTGGDRPIGVSLPTGEDRLIGKTTIGELRPIGESLPTGEDRLVRETPIWGSSAAGEAFQFFPRATFRQDRREKDPKNTSALSSIVHLGRNKDICNTYLRASLMNIYHDENHSHVILKMMREVQHTHMYMNSRQISLIIYSLYQHFFTQAVKQIHGKDNPSNCEWYLKLFYILEDDFFVPPGNKGERYQSDLPVDNSLMRNLLIRLARNVKTHMHCEDDLNTLSRIAFVYAYFSVRDNSLVELLIRKIFLCMDMKKNKKIKYFSLAALALEKWKLYSVKFMRAYSSLVVETVEKVTRKGEELLTNRKEKEKGKKKTKLKHVNLFDVHKREKKKLPLISLKDILTYFYVLNRNDVKDNHFVERLLRYACLFWGDDSEAQGGNSGGGLSPPSVSKKRESFDDDPASQKNKLLSSPAFRGALYANRRRHKNRSNMMTLYELYRISKRAARRREVPLSCFANRVWLHGGGEKGAPRPEEGGEGSLAMRTLAVRNLPMSDEPVQPSINRGENNSAFSPPSYGPESTVFINKQRRWVSLYKKEVIPMAIFMHHLTRYDYAFVKKKKDFSKLTKLYRDVLLKSDLANLHFFYTHKIVRFYRHTDMCSDLTTTLYASALQKCRRYIALKNAGVLSDVCAQNVCAGVVIFYIQVLKSKIKDDPLTEALSEFLVKFFSTCQPEQVTHQFLIPPLKLLSMLQGLRVKVGPRNDIRCVTPEVKDKTNEVKMRGYNTGELLPCNTNDQTDEQKNDVMSNGQNELPSRRTKLQLLNVTVVTILKGLNWNDVDSFLLLKSYKYMNRLTLTGQEKKAKFCMNMVRQKNHSLCSEITHAVKSKMSDFNCAELMKVYLYSGNNFKRKTLLLRNFFTNLLLSNGGIVHRGDNNFFMLFFKTALAHVHLDGVGGEKKKKKNLYIFKNSNDVMNKLMALSRIYICTHIDSMRRKHVYSLIMHSLLYLCSLLQKGKNKGNYRAVRGNPISRILVDIASTTLKRWTFVNDERSLLIYVCLLCFRNMARKNKKIKNIFFNKNDDKHFVGKLSKVYEEQVEQICLSEFDRPTTTYTNPLLLFLLLKHKIVLRHHRSRKDMRIVQRLVGSGTPLHRLMMNAASDTKLMQVILYAITKNYSILMEEDLLDDLHLRTSAVQEQSTRNGTTSSFPLLTHNNPGDVSEWVELIMRTSTCEGHHLDNSILCNFVARKKSVEQAVKVALSMNVSETFCW</sequence>
<organism evidence="2 3">
    <name type="scientific">Plasmodium vivax India VII</name>
    <dbReference type="NCBI Taxonomy" id="1077284"/>
    <lineage>
        <taxon>Eukaryota</taxon>
        <taxon>Sar</taxon>
        <taxon>Alveolata</taxon>
        <taxon>Apicomplexa</taxon>
        <taxon>Aconoidasida</taxon>
        <taxon>Haemosporida</taxon>
        <taxon>Plasmodiidae</taxon>
        <taxon>Plasmodium</taxon>
        <taxon>Plasmodium (Plasmodium)</taxon>
    </lineage>
</organism>
<accession>A0A0J9SBG1</accession>
<name>A0A0J9SBG1_PLAVI</name>
<dbReference type="EMBL" id="KQ234309">
    <property type="protein sequence ID" value="KMZ80021.1"/>
    <property type="molecule type" value="Genomic_DNA"/>
</dbReference>
<evidence type="ECO:0000313" key="3">
    <source>
        <dbReference type="Proteomes" id="UP000053562"/>
    </source>
</evidence>